<dbReference type="AlphaFoldDB" id="S7PWR2"/>
<name>S7PWR2_GLOTA</name>
<dbReference type="Proteomes" id="UP000030669">
    <property type="component" value="Unassembled WGS sequence"/>
</dbReference>
<dbReference type="SUPFAM" id="SSF56112">
    <property type="entry name" value="Protein kinase-like (PK-like)"/>
    <property type="match status" value="1"/>
</dbReference>
<evidence type="ECO:0000256" key="2">
    <source>
        <dbReference type="ARBA" id="ARBA00022679"/>
    </source>
</evidence>
<evidence type="ECO:0000256" key="3">
    <source>
        <dbReference type="ARBA" id="ARBA00022741"/>
    </source>
</evidence>
<dbReference type="RefSeq" id="XP_007869558.1">
    <property type="nucleotide sequence ID" value="XM_007871367.1"/>
</dbReference>
<dbReference type="STRING" id="670483.S7PWR2"/>
<dbReference type="OrthoDB" id="4062651at2759"/>
<keyword evidence="1" id="KW-0723">Serine/threonine-protein kinase</keyword>
<feature type="domain" description="Protein kinase" evidence="6">
    <location>
        <begin position="1"/>
        <end position="111"/>
    </location>
</feature>
<dbReference type="GO" id="GO:0004674">
    <property type="term" value="F:protein serine/threonine kinase activity"/>
    <property type="evidence" value="ECO:0007669"/>
    <property type="project" value="UniProtKB-KW"/>
</dbReference>
<gene>
    <name evidence="7" type="ORF">GLOTRDRAFT_14485</name>
</gene>
<dbReference type="InterPro" id="IPR008271">
    <property type="entry name" value="Ser/Thr_kinase_AS"/>
</dbReference>
<keyword evidence="5" id="KW-0067">ATP-binding</keyword>
<reference evidence="7 8" key="1">
    <citation type="journal article" date="2012" name="Science">
        <title>The Paleozoic origin of enzymatic lignin decomposition reconstructed from 31 fungal genomes.</title>
        <authorList>
            <person name="Floudas D."/>
            <person name="Binder M."/>
            <person name="Riley R."/>
            <person name="Barry K."/>
            <person name="Blanchette R.A."/>
            <person name="Henrissat B."/>
            <person name="Martinez A.T."/>
            <person name="Otillar R."/>
            <person name="Spatafora J.W."/>
            <person name="Yadav J.S."/>
            <person name="Aerts A."/>
            <person name="Benoit I."/>
            <person name="Boyd A."/>
            <person name="Carlson A."/>
            <person name="Copeland A."/>
            <person name="Coutinho P.M."/>
            <person name="de Vries R.P."/>
            <person name="Ferreira P."/>
            <person name="Findley K."/>
            <person name="Foster B."/>
            <person name="Gaskell J."/>
            <person name="Glotzer D."/>
            <person name="Gorecki P."/>
            <person name="Heitman J."/>
            <person name="Hesse C."/>
            <person name="Hori C."/>
            <person name="Igarashi K."/>
            <person name="Jurgens J.A."/>
            <person name="Kallen N."/>
            <person name="Kersten P."/>
            <person name="Kohler A."/>
            <person name="Kuees U."/>
            <person name="Kumar T.K.A."/>
            <person name="Kuo A."/>
            <person name="LaButti K."/>
            <person name="Larrondo L.F."/>
            <person name="Lindquist E."/>
            <person name="Ling A."/>
            <person name="Lombard V."/>
            <person name="Lucas S."/>
            <person name="Lundell T."/>
            <person name="Martin R."/>
            <person name="McLaughlin D.J."/>
            <person name="Morgenstern I."/>
            <person name="Morin E."/>
            <person name="Murat C."/>
            <person name="Nagy L.G."/>
            <person name="Nolan M."/>
            <person name="Ohm R.A."/>
            <person name="Patyshakuliyeva A."/>
            <person name="Rokas A."/>
            <person name="Ruiz-Duenas F.J."/>
            <person name="Sabat G."/>
            <person name="Salamov A."/>
            <person name="Samejima M."/>
            <person name="Schmutz J."/>
            <person name="Slot J.C."/>
            <person name="St John F."/>
            <person name="Stenlid J."/>
            <person name="Sun H."/>
            <person name="Sun S."/>
            <person name="Syed K."/>
            <person name="Tsang A."/>
            <person name="Wiebenga A."/>
            <person name="Young D."/>
            <person name="Pisabarro A."/>
            <person name="Eastwood D.C."/>
            <person name="Martin F."/>
            <person name="Cullen D."/>
            <person name="Grigoriev I.V."/>
            <person name="Hibbett D.S."/>
        </authorList>
    </citation>
    <scope>NUCLEOTIDE SEQUENCE [LARGE SCALE GENOMIC DNA]</scope>
    <source>
        <strain evidence="7 8">ATCC 11539</strain>
    </source>
</reference>
<dbReference type="Pfam" id="PF00069">
    <property type="entry name" value="Pkinase"/>
    <property type="match status" value="1"/>
</dbReference>
<dbReference type="PANTHER" id="PTHR24351">
    <property type="entry name" value="RIBOSOMAL PROTEIN S6 KINASE"/>
    <property type="match status" value="1"/>
</dbReference>
<dbReference type="Gene3D" id="1.10.510.10">
    <property type="entry name" value="Transferase(Phosphotransferase) domain 1"/>
    <property type="match status" value="1"/>
</dbReference>
<dbReference type="PROSITE" id="PS00108">
    <property type="entry name" value="PROTEIN_KINASE_ST"/>
    <property type="match status" value="1"/>
</dbReference>
<keyword evidence="2" id="KW-0808">Transferase</keyword>
<evidence type="ECO:0000313" key="7">
    <source>
        <dbReference type="EMBL" id="EPQ51978.1"/>
    </source>
</evidence>
<accession>S7PWR2</accession>
<keyword evidence="8" id="KW-1185">Reference proteome</keyword>
<dbReference type="SMART" id="SM00220">
    <property type="entry name" value="S_TKc"/>
    <property type="match status" value="1"/>
</dbReference>
<protein>
    <submittedName>
        <fullName evidence="7">Kinase-like protein</fullName>
    </submittedName>
</protein>
<keyword evidence="3" id="KW-0547">Nucleotide-binding</keyword>
<keyword evidence="4 7" id="KW-0418">Kinase</keyword>
<sequence>GGDLGMHIKRFGRFTEERVRFYMGQLALAIEHLHDHKIIHRDIKPDNILLDAKGNAVLADVGNPGYDPSCMCYEAYGSEAYMAPEMLAGNGYSFNVDIWALGVSAFEMRCG</sequence>
<organism evidence="7 8">
    <name type="scientific">Gloeophyllum trabeum (strain ATCC 11539 / FP-39264 / Madison 617)</name>
    <name type="common">Brown rot fungus</name>
    <dbReference type="NCBI Taxonomy" id="670483"/>
    <lineage>
        <taxon>Eukaryota</taxon>
        <taxon>Fungi</taxon>
        <taxon>Dikarya</taxon>
        <taxon>Basidiomycota</taxon>
        <taxon>Agaricomycotina</taxon>
        <taxon>Agaricomycetes</taxon>
        <taxon>Gloeophyllales</taxon>
        <taxon>Gloeophyllaceae</taxon>
        <taxon>Gloeophyllum</taxon>
    </lineage>
</organism>
<dbReference type="EMBL" id="KB469309">
    <property type="protein sequence ID" value="EPQ51978.1"/>
    <property type="molecule type" value="Genomic_DNA"/>
</dbReference>
<dbReference type="InterPro" id="IPR000719">
    <property type="entry name" value="Prot_kinase_dom"/>
</dbReference>
<dbReference type="GO" id="GO:0005524">
    <property type="term" value="F:ATP binding"/>
    <property type="evidence" value="ECO:0007669"/>
    <property type="project" value="UniProtKB-KW"/>
</dbReference>
<evidence type="ECO:0000256" key="1">
    <source>
        <dbReference type="ARBA" id="ARBA00022527"/>
    </source>
</evidence>
<evidence type="ECO:0000256" key="5">
    <source>
        <dbReference type="ARBA" id="ARBA00022840"/>
    </source>
</evidence>
<dbReference type="HOGENOM" id="CLU_000288_63_31_1"/>
<evidence type="ECO:0000256" key="4">
    <source>
        <dbReference type="ARBA" id="ARBA00022777"/>
    </source>
</evidence>
<feature type="non-terminal residue" evidence="7">
    <location>
        <position position="1"/>
    </location>
</feature>
<feature type="non-terminal residue" evidence="7">
    <location>
        <position position="111"/>
    </location>
</feature>
<dbReference type="InterPro" id="IPR011009">
    <property type="entry name" value="Kinase-like_dom_sf"/>
</dbReference>
<dbReference type="GeneID" id="19304854"/>
<evidence type="ECO:0000259" key="6">
    <source>
        <dbReference type="PROSITE" id="PS50011"/>
    </source>
</evidence>
<dbReference type="eggNOG" id="KOG0598">
    <property type="taxonomic scope" value="Eukaryota"/>
</dbReference>
<evidence type="ECO:0000313" key="8">
    <source>
        <dbReference type="Proteomes" id="UP000030669"/>
    </source>
</evidence>
<dbReference type="PROSITE" id="PS50011">
    <property type="entry name" value="PROTEIN_KINASE_DOM"/>
    <property type="match status" value="1"/>
</dbReference>
<dbReference type="KEGG" id="gtr:GLOTRDRAFT_14485"/>
<dbReference type="OMA" id="HYFAPEM"/>
<proteinExistence type="predicted"/>